<reference evidence="2 3" key="1">
    <citation type="submission" date="2017-05" db="EMBL/GenBank/DDBJ databases">
        <authorList>
            <person name="Varghese N."/>
            <person name="Submissions S."/>
        </authorList>
    </citation>
    <scope>NUCLEOTIDE SEQUENCE [LARGE SCALE GENOMIC DNA]</scope>
    <source>
        <strain evidence="2 3">DSM 15949</strain>
    </source>
</reference>
<comment type="caution">
    <text evidence="2">The sequence shown here is derived from an EMBL/GenBank/DDBJ whole genome shotgun (WGS) entry which is preliminary data.</text>
</comment>
<sequence length="98" mass="10407">MIEPRSTATIRALASLAEISADQLEEGGSVEDVIATLRRAAQAVRIVVDNDADAPSDEEDLAQDLTPMDLSVEEADRASDNEDKKSSETGEVHVLNAG</sequence>
<dbReference type="EMBL" id="FXTT01000004">
    <property type="protein sequence ID" value="SMP30438.1"/>
    <property type="molecule type" value="Genomic_DNA"/>
</dbReference>
<evidence type="ECO:0000313" key="2">
    <source>
        <dbReference type="EMBL" id="SMP30438.1"/>
    </source>
</evidence>
<organism evidence="2 3">
    <name type="scientific">Roseibium denhamense</name>
    <dbReference type="NCBI Taxonomy" id="76305"/>
    <lineage>
        <taxon>Bacteria</taxon>
        <taxon>Pseudomonadati</taxon>
        <taxon>Pseudomonadota</taxon>
        <taxon>Alphaproteobacteria</taxon>
        <taxon>Hyphomicrobiales</taxon>
        <taxon>Stappiaceae</taxon>
        <taxon>Roseibium</taxon>
    </lineage>
</organism>
<evidence type="ECO:0000256" key="1">
    <source>
        <dbReference type="SAM" id="MobiDB-lite"/>
    </source>
</evidence>
<feature type="compositionally biased region" description="Acidic residues" evidence="1">
    <location>
        <begin position="50"/>
        <end position="62"/>
    </location>
</feature>
<name>A0ABY1PDP8_9HYPH</name>
<gene>
    <name evidence="2" type="ORF">SAMN06265374_3252</name>
</gene>
<proteinExistence type="predicted"/>
<feature type="compositionally biased region" description="Basic and acidic residues" evidence="1">
    <location>
        <begin position="74"/>
        <end position="91"/>
    </location>
</feature>
<protein>
    <submittedName>
        <fullName evidence="2">Uncharacterized protein</fullName>
    </submittedName>
</protein>
<feature type="region of interest" description="Disordered" evidence="1">
    <location>
        <begin position="50"/>
        <end position="98"/>
    </location>
</feature>
<evidence type="ECO:0000313" key="3">
    <source>
        <dbReference type="Proteomes" id="UP001157914"/>
    </source>
</evidence>
<keyword evidence="3" id="KW-1185">Reference proteome</keyword>
<dbReference type="Proteomes" id="UP001157914">
    <property type="component" value="Unassembled WGS sequence"/>
</dbReference>
<accession>A0ABY1PDP8</accession>